<gene>
    <name evidence="1" type="ORF">FPZ12_033670</name>
</gene>
<dbReference type="EMBL" id="VMNW02000072">
    <property type="protein sequence ID" value="KAA9153796.1"/>
    <property type="molecule type" value="Genomic_DNA"/>
</dbReference>
<organism evidence="1 2">
    <name type="scientific">Amycolatopsis acidicola</name>
    <dbReference type="NCBI Taxonomy" id="2596893"/>
    <lineage>
        <taxon>Bacteria</taxon>
        <taxon>Bacillati</taxon>
        <taxon>Actinomycetota</taxon>
        <taxon>Actinomycetes</taxon>
        <taxon>Pseudonocardiales</taxon>
        <taxon>Pseudonocardiaceae</taxon>
        <taxon>Amycolatopsis</taxon>
    </lineage>
</organism>
<protein>
    <submittedName>
        <fullName evidence="1">Polyketide biosynthesis methyltransferase</fullName>
    </submittedName>
</protein>
<dbReference type="Gene3D" id="3.40.50.150">
    <property type="entry name" value="Vaccinia Virus protein VP39"/>
    <property type="match status" value="1"/>
</dbReference>
<dbReference type="GO" id="GO:0008168">
    <property type="term" value="F:methyltransferase activity"/>
    <property type="evidence" value="ECO:0007669"/>
    <property type="project" value="UniProtKB-KW"/>
</dbReference>
<dbReference type="PIRSF" id="PIRSF017393">
    <property type="entry name" value="MTase_SAV2177"/>
    <property type="match status" value="1"/>
</dbReference>
<dbReference type="SUPFAM" id="SSF53335">
    <property type="entry name" value="S-adenosyl-L-methionine-dependent methyltransferases"/>
    <property type="match status" value="1"/>
</dbReference>
<keyword evidence="2" id="KW-1185">Reference proteome</keyword>
<dbReference type="RefSeq" id="WP_144750698.1">
    <property type="nucleotide sequence ID" value="NZ_VMNW02000072.1"/>
</dbReference>
<dbReference type="InterPro" id="IPR029063">
    <property type="entry name" value="SAM-dependent_MTases_sf"/>
</dbReference>
<proteinExistence type="predicted"/>
<evidence type="ECO:0000313" key="1">
    <source>
        <dbReference type="EMBL" id="KAA9153796.1"/>
    </source>
</evidence>
<comment type="caution">
    <text evidence="1">The sequence shown here is derived from an EMBL/GenBank/DDBJ whole genome shotgun (WGS) entry which is preliminary data.</text>
</comment>
<dbReference type="Proteomes" id="UP000319769">
    <property type="component" value="Unassembled WGS sequence"/>
</dbReference>
<name>A0A5N0USL4_9PSEU</name>
<dbReference type="InterPro" id="IPR006764">
    <property type="entry name" value="SAM_dep_MeTrfase_SAV2177_type"/>
</dbReference>
<sequence length="272" mass="30371">MAQATGRTDVGEKASPARVYDYFLGGTNNYAVDRVWADQAEARYRDSGQDVRHIYRSNRGAVRRVVEYAIREHGIRQFVDIGSGLPTVGNVHDVAEKLAPGETRVLYVDNEAIAHAHSDILLARTADPDRHRAVFADLLDFDTLWDKVLAEEVIDPGQPMLLLVMAVLHFVGDSERASAALSYYRDRLPKGSLLALSHGTFAGASPEFHELVSQYVSTTTNAFMRTPEEITSFFGDFELVAPLDYTSHWLNPDPPKIEPWRSHCMVTVGRKV</sequence>
<dbReference type="AlphaFoldDB" id="A0A5N0USL4"/>
<reference evidence="1" key="1">
    <citation type="submission" date="2019-09" db="EMBL/GenBank/DDBJ databases">
        <authorList>
            <person name="Teo W.F.A."/>
            <person name="Duangmal K."/>
        </authorList>
    </citation>
    <scope>NUCLEOTIDE SEQUENCE [LARGE SCALE GENOMIC DNA]</scope>
    <source>
        <strain evidence="1">K81G1</strain>
    </source>
</reference>
<keyword evidence="1" id="KW-0489">Methyltransferase</keyword>
<accession>A0A5N0USL4</accession>
<dbReference type="OrthoDB" id="3607954at2"/>
<evidence type="ECO:0000313" key="2">
    <source>
        <dbReference type="Proteomes" id="UP000319769"/>
    </source>
</evidence>
<keyword evidence="1" id="KW-0808">Transferase</keyword>
<dbReference type="Pfam" id="PF04672">
    <property type="entry name" value="Methyltransf_19"/>
    <property type="match status" value="1"/>
</dbReference>
<dbReference type="GO" id="GO:0032259">
    <property type="term" value="P:methylation"/>
    <property type="evidence" value="ECO:0007669"/>
    <property type="project" value="UniProtKB-KW"/>
</dbReference>